<feature type="domain" description="Major facilitator superfamily (MFS) profile" evidence="7">
    <location>
        <begin position="12"/>
        <end position="464"/>
    </location>
</feature>
<reference evidence="8" key="1">
    <citation type="submission" date="2020-12" db="EMBL/GenBank/DDBJ databases">
        <title>Metabolic potential, ecology and presence of endohyphal bacteria is reflected in genomic diversity of Mucoromycotina.</title>
        <authorList>
            <person name="Muszewska A."/>
            <person name="Okrasinska A."/>
            <person name="Steczkiewicz K."/>
            <person name="Drgas O."/>
            <person name="Orlowska M."/>
            <person name="Perlinska-Lenart U."/>
            <person name="Aleksandrzak-Piekarczyk T."/>
            <person name="Szatraj K."/>
            <person name="Zielenkiewicz U."/>
            <person name="Pilsyk S."/>
            <person name="Malc E."/>
            <person name="Mieczkowski P."/>
            <person name="Kruszewska J.S."/>
            <person name="Biernat P."/>
            <person name="Pawlowska J."/>
        </authorList>
    </citation>
    <scope>NUCLEOTIDE SEQUENCE</scope>
    <source>
        <strain evidence="8">WA0000017839</strain>
    </source>
</reference>
<dbReference type="AlphaFoldDB" id="A0A8H7VA08"/>
<feature type="transmembrane region" description="Helical" evidence="6">
    <location>
        <begin position="175"/>
        <end position="196"/>
    </location>
</feature>
<keyword evidence="9" id="KW-1185">Reference proteome</keyword>
<dbReference type="InterPro" id="IPR005829">
    <property type="entry name" value="Sugar_transporter_CS"/>
</dbReference>
<evidence type="ECO:0000256" key="5">
    <source>
        <dbReference type="ARBA" id="ARBA00023136"/>
    </source>
</evidence>
<feature type="transmembrane region" description="Helical" evidence="6">
    <location>
        <begin position="216"/>
        <end position="236"/>
    </location>
</feature>
<comment type="caution">
    <text evidence="8">The sequence shown here is derived from an EMBL/GenBank/DDBJ whole genome shotgun (WGS) entry which is preliminary data.</text>
</comment>
<evidence type="ECO:0000256" key="2">
    <source>
        <dbReference type="ARBA" id="ARBA00022448"/>
    </source>
</evidence>
<feature type="transmembrane region" description="Helical" evidence="6">
    <location>
        <begin position="84"/>
        <end position="105"/>
    </location>
</feature>
<protein>
    <recommendedName>
        <fullName evidence="7">Major facilitator superfamily (MFS) profile domain-containing protein</fullName>
    </recommendedName>
</protein>
<dbReference type="Proteomes" id="UP000603453">
    <property type="component" value="Unassembled WGS sequence"/>
</dbReference>
<dbReference type="Gene3D" id="1.20.1250.20">
    <property type="entry name" value="MFS general substrate transporter like domains"/>
    <property type="match status" value="1"/>
</dbReference>
<keyword evidence="3 6" id="KW-0812">Transmembrane</keyword>
<feature type="transmembrane region" description="Helical" evidence="6">
    <location>
        <begin position="443"/>
        <end position="461"/>
    </location>
</feature>
<keyword evidence="2" id="KW-0813">Transport</keyword>
<dbReference type="GO" id="GO:0022857">
    <property type="term" value="F:transmembrane transporter activity"/>
    <property type="evidence" value="ECO:0007669"/>
    <property type="project" value="InterPro"/>
</dbReference>
<dbReference type="InterPro" id="IPR036259">
    <property type="entry name" value="MFS_trans_sf"/>
</dbReference>
<name>A0A8H7VA08_9FUNG</name>
<keyword evidence="4 6" id="KW-1133">Transmembrane helix</keyword>
<feature type="transmembrane region" description="Helical" evidence="6">
    <location>
        <begin position="141"/>
        <end position="163"/>
    </location>
</feature>
<dbReference type="PROSITE" id="PS00216">
    <property type="entry name" value="SUGAR_TRANSPORT_1"/>
    <property type="match status" value="1"/>
</dbReference>
<dbReference type="Pfam" id="PF07690">
    <property type="entry name" value="MFS_1"/>
    <property type="match status" value="1"/>
</dbReference>
<dbReference type="PROSITE" id="PS50850">
    <property type="entry name" value="MFS"/>
    <property type="match status" value="1"/>
</dbReference>
<evidence type="ECO:0000256" key="6">
    <source>
        <dbReference type="SAM" id="Phobius"/>
    </source>
</evidence>
<organism evidence="8 9">
    <name type="scientific">Mucor saturninus</name>
    <dbReference type="NCBI Taxonomy" id="64648"/>
    <lineage>
        <taxon>Eukaryota</taxon>
        <taxon>Fungi</taxon>
        <taxon>Fungi incertae sedis</taxon>
        <taxon>Mucoromycota</taxon>
        <taxon>Mucoromycotina</taxon>
        <taxon>Mucoromycetes</taxon>
        <taxon>Mucorales</taxon>
        <taxon>Mucorineae</taxon>
        <taxon>Mucoraceae</taxon>
        <taxon>Mucor</taxon>
    </lineage>
</organism>
<dbReference type="GO" id="GO:0016020">
    <property type="term" value="C:membrane"/>
    <property type="evidence" value="ECO:0007669"/>
    <property type="project" value="UniProtKB-SubCell"/>
</dbReference>
<evidence type="ECO:0000313" key="9">
    <source>
        <dbReference type="Proteomes" id="UP000603453"/>
    </source>
</evidence>
<dbReference type="PANTHER" id="PTHR23504:SF31">
    <property type="entry name" value="MAJOR FACILITATOR SUPERFAMILY DOMAIN-CONTAINING PROTEIN 10"/>
    <property type="match status" value="1"/>
</dbReference>
<dbReference type="OrthoDB" id="196650at2759"/>
<accession>A0A8H7VA08</accession>
<keyword evidence="5 6" id="KW-0472">Membrane</keyword>
<evidence type="ECO:0000256" key="3">
    <source>
        <dbReference type="ARBA" id="ARBA00022692"/>
    </source>
</evidence>
<feature type="transmembrane region" description="Helical" evidence="6">
    <location>
        <begin position="312"/>
        <end position="329"/>
    </location>
</feature>
<proteinExistence type="predicted"/>
<evidence type="ECO:0000313" key="8">
    <source>
        <dbReference type="EMBL" id="KAG2208928.1"/>
    </source>
</evidence>
<dbReference type="SUPFAM" id="SSF103473">
    <property type="entry name" value="MFS general substrate transporter"/>
    <property type="match status" value="1"/>
</dbReference>
<gene>
    <name evidence="8" type="ORF">INT47_011068</name>
</gene>
<sequence>MAGVKELDQPRIVRVVFIALLIDLFAFTIILPLFPRLLNYYQSQELQDKNSVLGYAFQGLEYFKHLIVANKRAPNVIADKWDTVLLGGMVGSLFSFLQFIVSPYIGRASDKFGRRKVLLYTMIGNVLSALVWLIAGSFELFLISRVIAGLSEGNVQLSIAIISDITTPEKRSKNLALVGIAFAVAFTVGPAVGAWFASIDLSIVCPSLVKFGIYPYSMAAFVGLVLLLIETTYLYFALPETIHNRSLVEAASTTSSTPAPKLTLEMIHRRLLDLVYLKRLMCGFSFLFSGMEFTLVFLTFDILDFSHMQQGKLLGYMGIISALIQGGYVRRKVDSVGEKVLAIQGMAACAVGLYCLSNSVTSVLYAPHWLYAGVSCLAFTSGTVVNCLTSLASLQCHEDSTRQDPLSKGRALGEFRSYGQLGRAFGPVTASAVYWLFGPRPCYSFGALLMIGITWMTVLSAPSRKKLVKRTAVKKTQ</sequence>
<feature type="transmembrane region" description="Helical" evidence="6">
    <location>
        <begin position="280"/>
        <end position="300"/>
    </location>
</feature>
<comment type="subcellular location">
    <subcellularLocation>
        <location evidence="1">Membrane</location>
        <topology evidence="1">Multi-pass membrane protein</topology>
    </subcellularLocation>
</comment>
<dbReference type="InterPro" id="IPR020846">
    <property type="entry name" value="MFS_dom"/>
</dbReference>
<dbReference type="InterPro" id="IPR011701">
    <property type="entry name" value="MFS"/>
</dbReference>
<feature type="transmembrane region" description="Helical" evidence="6">
    <location>
        <begin position="12"/>
        <end position="34"/>
    </location>
</feature>
<dbReference type="PANTHER" id="PTHR23504">
    <property type="entry name" value="MAJOR FACILITATOR SUPERFAMILY DOMAIN-CONTAINING PROTEIN 10"/>
    <property type="match status" value="1"/>
</dbReference>
<feature type="transmembrane region" description="Helical" evidence="6">
    <location>
        <begin position="341"/>
        <end position="365"/>
    </location>
</feature>
<dbReference type="EMBL" id="JAEPRD010000017">
    <property type="protein sequence ID" value="KAG2208928.1"/>
    <property type="molecule type" value="Genomic_DNA"/>
</dbReference>
<evidence type="ECO:0000259" key="7">
    <source>
        <dbReference type="PROSITE" id="PS50850"/>
    </source>
</evidence>
<evidence type="ECO:0000256" key="1">
    <source>
        <dbReference type="ARBA" id="ARBA00004141"/>
    </source>
</evidence>
<evidence type="ECO:0000256" key="4">
    <source>
        <dbReference type="ARBA" id="ARBA00022989"/>
    </source>
</evidence>
<feature type="transmembrane region" description="Helical" evidence="6">
    <location>
        <begin position="117"/>
        <end position="135"/>
    </location>
</feature>